<feature type="transmembrane region" description="Helical" evidence="1">
    <location>
        <begin position="110"/>
        <end position="128"/>
    </location>
</feature>
<dbReference type="PANTHER" id="PTHR39164:SF1">
    <property type="entry name" value="PROTEIN CCDC"/>
    <property type="match status" value="1"/>
</dbReference>
<keyword evidence="3" id="KW-1185">Reference proteome</keyword>
<feature type="transmembrane region" description="Helical" evidence="1">
    <location>
        <begin position="15"/>
        <end position="35"/>
    </location>
</feature>
<gene>
    <name evidence="2" type="ORF">ABIC55_002056</name>
</gene>
<feature type="transmembrane region" description="Helical" evidence="1">
    <location>
        <begin position="47"/>
        <end position="65"/>
    </location>
</feature>
<organism evidence="2 3">
    <name type="scientific">Sporosarcina psychrophila</name>
    <name type="common">Bacillus psychrophilus</name>
    <dbReference type="NCBI Taxonomy" id="1476"/>
    <lineage>
        <taxon>Bacteria</taxon>
        <taxon>Bacillati</taxon>
        <taxon>Bacillota</taxon>
        <taxon>Bacilli</taxon>
        <taxon>Bacillales</taxon>
        <taxon>Caryophanaceae</taxon>
        <taxon>Sporosarcina</taxon>
    </lineage>
</organism>
<evidence type="ECO:0000313" key="2">
    <source>
        <dbReference type="EMBL" id="MET3656969.1"/>
    </source>
</evidence>
<feature type="transmembrane region" description="Helical" evidence="1">
    <location>
        <begin position="71"/>
        <end position="90"/>
    </location>
</feature>
<keyword evidence="1" id="KW-0812">Transmembrane</keyword>
<dbReference type="InterPro" id="IPR031306">
    <property type="entry name" value="CcdC"/>
</dbReference>
<dbReference type="Pfam" id="PF07301">
    <property type="entry name" value="DUF1453"/>
    <property type="match status" value="1"/>
</dbReference>
<dbReference type="EMBL" id="JBEPME010000002">
    <property type="protein sequence ID" value="MET3656969.1"/>
    <property type="molecule type" value="Genomic_DNA"/>
</dbReference>
<feature type="transmembrane region" description="Helical" evidence="1">
    <location>
        <begin position="140"/>
        <end position="158"/>
    </location>
</feature>
<dbReference type="RefSeq" id="WP_187044833.1">
    <property type="nucleotide sequence ID" value="NZ_CP146246.1"/>
</dbReference>
<dbReference type="InterPro" id="IPR058247">
    <property type="entry name" value="DUF1453"/>
</dbReference>
<dbReference type="Proteomes" id="UP001549104">
    <property type="component" value="Unassembled WGS sequence"/>
</dbReference>
<name>A0ABV2K7B0_SPOPS</name>
<reference evidence="2 3" key="1">
    <citation type="submission" date="2024-06" db="EMBL/GenBank/DDBJ databases">
        <title>Sorghum-associated microbial communities from plants grown in Nebraska, USA.</title>
        <authorList>
            <person name="Schachtman D."/>
        </authorList>
    </citation>
    <scope>NUCLEOTIDE SEQUENCE [LARGE SCALE GENOMIC DNA]</scope>
    <source>
        <strain evidence="2 3">1288</strain>
    </source>
</reference>
<evidence type="ECO:0000256" key="1">
    <source>
        <dbReference type="SAM" id="Phobius"/>
    </source>
</evidence>
<sequence length="174" mass="19577">MNELIETVFTKVPPVYLIIGSTVLALVMGLIALIVRTKAAKRPVTPLKIILPPLFMSTGALMFIFEEFRVPLSQVLEALLVGILFSIILIKTTNFERKDDDIYMKRSKAFLFILLGLLIVRLVGKLLLSNTIDVGELGGMFWILAFGMIIPWRIGMLIKYNKIKEGKQVKGVRN</sequence>
<evidence type="ECO:0000313" key="3">
    <source>
        <dbReference type="Proteomes" id="UP001549104"/>
    </source>
</evidence>
<keyword evidence="1" id="KW-1133">Transmembrane helix</keyword>
<keyword evidence="1" id="KW-0472">Membrane</keyword>
<dbReference type="PIRSF" id="PIRSF021441">
    <property type="entry name" value="DUF1453"/>
    <property type="match status" value="1"/>
</dbReference>
<dbReference type="PANTHER" id="PTHR39164">
    <property type="entry name" value="PROTEIN CCDC"/>
    <property type="match status" value="1"/>
</dbReference>
<accession>A0ABV2K7B0</accession>
<proteinExistence type="predicted"/>
<protein>
    <submittedName>
        <fullName evidence="2">Membrane protein CcdC involved in cytochrome C biogenesis</fullName>
    </submittedName>
</protein>
<comment type="caution">
    <text evidence="2">The sequence shown here is derived from an EMBL/GenBank/DDBJ whole genome shotgun (WGS) entry which is preliminary data.</text>
</comment>